<dbReference type="Proteomes" id="UP000243937">
    <property type="component" value="Chromosome"/>
</dbReference>
<dbReference type="OrthoDB" id="9811281at2"/>
<accession>A0A1Y0D8G2</accession>
<keyword evidence="3 9" id="KW-0349">Heme</keyword>
<dbReference type="InterPro" id="IPR036909">
    <property type="entry name" value="Cyt_c-like_dom_sf"/>
</dbReference>
<keyword evidence="7 10" id="KW-0408">Iron</keyword>
<evidence type="ECO:0000313" key="14">
    <source>
        <dbReference type="Proteomes" id="UP000243937"/>
    </source>
</evidence>
<proteinExistence type="predicted"/>
<reference evidence="13 14" key="1">
    <citation type="journal article" date="2014" name="Int. J. Syst. Evol. Microbiol.">
        <title>Oceanisphaera profunda sp. nov., a marine bacterium isolated from deep-sea sediment, and emended description of the genus Oceanisphaera.</title>
        <authorList>
            <person name="Xu Z."/>
            <person name="Zhang X.Y."/>
            <person name="Su H.N."/>
            <person name="Yu Z.C."/>
            <person name="Liu C."/>
            <person name="Li H."/>
            <person name="Chen X.L."/>
            <person name="Song X.Y."/>
            <person name="Xie B.B."/>
            <person name="Qin Q.L."/>
            <person name="Zhou B.C."/>
            <person name="Shi M."/>
            <person name="Huang Y."/>
            <person name="Zhang Y.Z."/>
        </authorList>
    </citation>
    <scope>NUCLEOTIDE SEQUENCE [LARGE SCALE GENOMIC DNA]</scope>
    <source>
        <strain evidence="13 14">SM1222</strain>
    </source>
</reference>
<evidence type="ECO:0000256" key="4">
    <source>
        <dbReference type="ARBA" id="ARBA00022723"/>
    </source>
</evidence>
<dbReference type="PANTHER" id="PTHR35008">
    <property type="entry name" value="BLL4482 PROTEIN-RELATED"/>
    <property type="match status" value="1"/>
</dbReference>
<evidence type="ECO:0000256" key="8">
    <source>
        <dbReference type="ARBA" id="ARBA00023136"/>
    </source>
</evidence>
<name>A0A1Y0D8G2_9GAMM</name>
<dbReference type="Gene3D" id="1.10.760.10">
    <property type="entry name" value="Cytochrome c-like domain"/>
    <property type="match status" value="3"/>
</dbReference>
<dbReference type="PANTHER" id="PTHR35008:SF8">
    <property type="entry name" value="ALCOHOL DEHYDROGENASE CYTOCHROME C SUBUNIT"/>
    <property type="match status" value="1"/>
</dbReference>
<dbReference type="GO" id="GO:0016614">
    <property type="term" value="F:oxidoreductase activity, acting on CH-OH group of donors"/>
    <property type="evidence" value="ECO:0007669"/>
    <property type="project" value="InterPro"/>
</dbReference>
<feature type="binding site" description="axial binding residue" evidence="10">
    <location>
        <position position="356"/>
    </location>
    <ligand>
        <name>heme c</name>
        <dbReference type="ChEBI" id="CHEBI:61717"/>
        <label>3</label>
    </ligand>
    <ligandPart>
        <name>Fe</name>
        <dbReference type="ChEBI" id="CHEBI:18248"/>
    </ligandPart>
</feature>
<evidence type="ECO:0000256" key="5">
    <source>
        <dbReference type="ARBA" id="ARBA00022729"/>
    </source>
</evidence>
<dbReference type="EMBL" id="CP021377">
    <property type="protein sequence ID" value="ART83838.1"/>
    <property type="molecule type" value="Genomic_DNA"/>
</dbReference>
<evidence type="ECO:0000256" key="1">
    <source>
        <dbReference type="ARBA" id="ARBA00004236"/>
    </source>
</evidence>
<dbReference type="KEGG" id="opf:CBP31_15335"/>
<protein>
    <submittedName>
        <fullName evidence="13">Alcohol dehydrogenase</fullName>
    </submittedName>
</protein>
<feature type="binding site" description="axial binding residue" evidence="10">
    <location>
        <position position="72"/>
    </location>
    <ligand>
        <name>heme c</name>
        <dbReference type="ChEBI" id="CHEBI:61717"/>
        <label>1</label>
    </ligand>
    <ligandPart>
        <name>Fe</name>
        <dbReference type="ChEBI" id="CHEBI:18248"/>
    </ligandPart>
</feature>
<dbReference type="SUPFAM" id="SSF46626">
    <property type="entry name" value="Cytochrome c"/>
    <property type="match status" value="3"/>
</dbReference>
<dbReference type="Pfam" id="PF00034">
    <property type="entry name" value="Cytochrom_C"/>
    <property type="match status" value="2"/>
</dbReference>
<keyword evidence="14" id="KW-1185">Reference proteome</keyword>
<dbReference type="AlphaFoldDB" id="A0A1Y0D8G2"/>
<feature type="binding site" description="covalent" evidence="9">
    <location>
        <position position="218"/>
    </location>
    <ligand>
        <name>heme c</name>
        <dbReference type="ChEBI" id="CHEBI:61717"/>
        <label>2</label>
    </ligand>
</feature>
<organism evidence="13 14">
    <name type="scientific">Oceanisphaera profunda</name>
    <dbReference type="NCBI Taxonomy" id="1416627"/>
    <lineage>
        <taxon>Bacteria</taxon>
        <taxon>Pseudomonadati</taxon>
        <taxon>Pseudomonadota</taxon>
        <taxon>Gammaproteobacteria</taxon>
        <taxon>Aeromonadales</taxon>
        <taxon>Aeromonadaceae</taxon>
        <taxon>Oceanisphaera</taxon>
    </lineage>
</organism>
<evidence type="ECO:0000256" key="11">
    <source>
        <dbReference type="SAM" id="MobiDB-lite"/>
    </source>
</evidence>
<keyword evidence="5" id="KW-0732">Signal</keyword>
<dbReference type="InterPro" id="IPR009056">
    <property type="entry name" value="Cyt_c-like_dom"/>
</dbReference>
<evidence type="ECO:0000256" key="10">
    <source>
        <dbReference type="PIRSR" id="PIRSR000018-51"/>
    </source>
</evidence>
<evidence type="ECO:0000256" key="2">
    <source>
        <dbReference type="ARBA" id="ARBA00022475"/>
    </source>
</evidence>
<dbReference type="GO" id="GO:0020037">
    <property type="term" value="F:heme binding"/>
    <property type="evidence" value="ECO:0007669"/>
    <property type="project" value="InterPro"/>
</dbReference>
<keyword evidence="8" id="KW-0472">Membrane</keyword>
<dbReference type="InterPro" id="IPR051459">
    <property type="entry name" value="Cytochrome_c-type_DH"/>
</dbReference>
<feature type="domain" description="Cytochrome c" evidence="12">
    <location>
        <begin position="200"/>
        <end position="315"/>
    </location>
</feature>
<feature type="binding site" description="covalent" evidence="9">
    <location>
        <position position="71"/>
    </location>
    <ligand>
        <name>heme c</name>
        <dbReference type="ChEBI" id="CHEBI:61717"/>
        <label>1</label>
    </ligand>
</feature>
<feature type="binding site" description="axial binding residue" evidence="10">
    <location>
        <position position="219"/>
    </location>
    <ligand>
        <name>heme c</name>
        <dbReference type="ChEBI" id="CHEBI:61717"/>
        <label>2</label>
    </ligand>
    <ligandPart>
        <name>Fe</name>
        <dbReference type="ChEBI" id="CHEBI:18248"/>
    </ligandPart>
</feature>
<comment type="subcellular location">
    <subcellularLocation>
        <location evidence="1">Cell membrane</location>
    </subcellularLocation>
</comment>
<feature type="binding site" description="covalent" evidence="9">
    <location>
        <position position="355"/>
    </location>
    <ligand>
        <name>heme c</name>
        <dbReference type="ChEBI" id="CHEBI:61717"/>
        <label>3</label>
    </ligand>
</feature>
<dbReference type="GO" id="GO:0005886">
    <property type="term" value="C:plasma membrane"/>
    <property type="evidence" value="ECO:0007669"/>
    <property type="project" value="UniProtKB-SubCell"/>
</dbReference>
<keyword evidence="6" id="KW-0677">Repeat</keyword>
<feature type="binding site" description="covalent" evidence="9">
    <location>
        <position position="352"/>
    </location>
    <ligand>
        <name>heme c</name>
        <dbReference type="ChEBI" id="CHEBI:61717"/>
        <label>3</label>
    </ligand>
</feature>
<dbReference type="PIRSF" id="PIRSF000018">
    <property type="entry name" value="Mb_ADH_cyt_c"/>
    <property type="match status" value="1"/>
</dbReference>
<feature type="binding site" description="covalent" evidence="9">
    <location>
        <position position="68"/>
    </location>
    <ligand>
        <name>heme c</name>
        <dbReference type="ChEBI" id="CHEBI:61717"/>
        <label>1</label>
    </ligand>
</feature>
<evidence type="ECO:0000256" key="6">
    <source>
        <dbReference type="ARBA" id="ARBA00022737"/>
    </source>
</evidence>
<keyword evidence="4 10" id="KW-0479">Metal-binding</keyword>
<evidence type="ECO:0000313" key="13">
    <source>
        <dbReference type="EMBL" id="ART83838.1"/>
    </source>
</evidence>
<feature type="binding site" description="covalent" evidence="9">
    <location>
        <position position="215"/>
    </location>
    <ligand>
        <name>heme c</name>
        <dbReference type="ChEBI" id="CHEBI:61717"/>
        <label>2</label>
    </ligand>
</feature>
<evidence type="ECO:0000256" key="9">
    <source>
        <dbReference type="PIRSR" id="PIRSR000018-50"/>
    </source>
</evidence>
<feature type="region of interest" description="Disordered" evidence="11">
    <location>
        <begin position="460"/>
        <end position="483"/>
    </location>
</feature>
<gene>
    <name evidence="13" type="ORF">CBP31_15335</name>
</gene>
<dbReference type="InterPro" id="IPR014353">
    <property type="entry name" value="Membr-bd_ADH_cyt_c"/>
</dbReference>
<feature type="domain" description="Cytochrome c" evidence="12">
    <location>
        <begin position="339"/>
        <end position="428"/>
    </location>
</feature>
<dbReference type="GO" id="GO:0009055">
    <property type="term" value="F:electron transfer activity"/>
    <property type="evidence" value="ECO:0007669"/>
    <property type="project" value="InterPro"/>
</dbReference>
<evidence type="ECO:0000256" key="7">
    <source>
        <dbReference type="ARBA" id="ARBA00023004"/>
    </source>
</evidence>
<comment type="cofactor">
    <cofactor evidence="9">
        <name>heme c</name>
        <dbReference type="ChEBI" id="CHEBI:61717"/>
    </cofactor>
    <text evidence="9">Binds 3 heme c groups covalently per subunit.</text>
</comment>
<feature type="domain" description="Cytochrome c" evidence="12">
    <location>
        <begin position="54"/>
        <end position="157"/>
    </location>
</feature>
<evidence type="ECO:0000256" key="3">
    <source>
        <dbReference type="ARBA" id="ARBA00022617"/>
    </source>
</evidence>
<sequence length="483" mass="52184">MGKTPKIITLLAALAAVGIGGGMLGAHFLSQHRASNDTDQVRESSAQPDLTDPRLIQQGAYIARTADCAACHTTPGGAPYAGGLAMQTPLGAIYSTNITPDLNTGIGHYSLADFTRAVKHGVRADNQPLYPAMPYPSYAIMPDEDIAALYAFFMHEVDAVNQANGESTIPWPLNMRWPMSWWQLLFAPEREFVANEQLTPEENHGAYLIEGPGHCGACHTPRGLAYQEKAMNLAKLEKSDFLSGAVIDGWRAKSLRSEARGLDSWSKEELALFFKTGRTDKVAAFGAMADVIEHSTRYMTDADINAMAAYLKQLPPAKNKILAFEPKEDTTTALLQAGVNLDKGATVYVENCQVCHRADGLGMPRVFPALAGNSAIFAKNPQSVIQITLEGGKTPSNDVDVMDFAMPSFNHLSNQELVAVINFIRNGWQNQAPEISANQIDHIRKFLLNKAPNLVFNTVSNPGSHSVTSPGASASASTRGVDE</sequence>
<dbReference type="RefSeq" id="WP_087038515.1">
    <property type="nucleotide sequence ID" value="NZ_CP021377.1"/>
</dbReference>
<evidence type="ECO:0000259" key="12">
    <source>
        <dbReference type="PROSITE" id="PS51007"/>
    </source>
</evidence>
<dbReference type="PROSITE" id="PS51007">
    <property type="entry name" value="CYTC"/>
    <property type="match status" value="3"/>
</dbReference>
<keyword evidence="2" id="KW-1003">Cell membrane</keyword>
<dbReference type="GO" id="GO:0005506">
    <property type="term" value="F:iron ion binding"/>
    <property type="evidence" value="ECO:0007669"/>
    <property type="project" value="InterPro"/>
</dbReference>